<feature type="domain" description="Glycolipid transfer protein" evidence="2">
    <location>
        <begin position="23"/>
        <end position="163"/>
    </location>
</feature>
<evidence type="ECO:0000256" key="1">
    <source>
        <dbReference type="ARBA" id="ARBA00022448"/>
    </source>
</evidence>
<dbReference type="GO" id="GO:0016020">
    <property type="term" value="C:membrane"/>
    <property type="evidence" value="ECO:0007669"/>
    <property type="project" value="TreeGrafter"/>
</dbReference>
<gene>
    <name evidence="3" type="ORF">LSINAPIS_LOCUS4913</name>
</gene>
<evidence type="ECO:0000313" key="4">
    <source>
        <dbReference type="Proteomes" id="UP000324832"/>
    </source>
</evidence>
<keyword evidence="1" id="KW-0813">Transport</keyword>
<evidence type="ECO:0000313" key="3">
    <source>
        <dbReference type="EMBL" id="VVC92465.1"/>
    </source>
</evidence>
<dbReference type="Proteomes" id="UP000324832">
    <property type="component" value="Unassembled WGS sequence"/>
</dbReference>
<dbReference type="PANTHER" id="PTHR10219">
    <property type="entry name" value="GLYCOLIPID TRANSFER PROTEIN-RELATED"/>
    <property type="match status" value="1"/>
</dbReference>
<dbReference type="InterPro" id="IPR014830">
    <property type="entry name" value="Glycolipid_transfer_prot_dom"/>
</dbReference>
<dbReference type="AlphaFoldDB" id="A0A5E4Q5Y6"/>
<dbReference type="GO" id="GO:0005829">
    <property type="term" value="C:cytosol"/>
    <property type="evidence" value="ECO:0007669"/>
    <property type="project" value="TreeGrafter"/>
</dbReference>
<keyword evidence="4" id="KW-1185">Reference proteome</keyword>
<dbReference type="EMBL" id="FZQP02001326">
    <property type="protein sequence ID" value="VVC92465.1"/>
    <property type="molecule type" value="Genomic_DNA"/>
</dbReference>
<accession>A0A5E4Q5Y6</accession>
<dbReference type="InterPro" id="IPR036497">
    <property type="entry name" value="GLTP_sf"/>
</dbReference>
<evidence type="ECO:0000259" key="2">
    <source>
        <dbReference type="Pfam" id="PF08718"/>
    </source>
</evidence>
<name>A0A5E4Q5Y6_9NEOP</name>
<dbReference type="SUPFAM" id="SSF110004">
    <property type="entry name" value="Glycolipid transfer protein, GLTP"/>
    <property type="match status" value="1"/>
</dbReference>
<dbReference type="Pfam" id="PF08718">
    <property type="entry name" value="GLTP"/>
    <property type="match status" value="1"/>
</dbReference>
<protein>
    <recommendedName>
        <fullName evidence="2">Glycolipid transfer protein domain-containing protein</fullName>
    </recommendedName>
</protein>
<proteinExistence type="predicted"/>
<organism evidence="3 4">
    <name type="scientific">Leptidea sinapis</name>
    <dbReference type="NCBI Taxonomy" id="189913"/>
    <lineage>
        <taxon>Eukaryota</taxon>
        <taxon>Metazoa</taxon>
        <taxon>Ecdysozoa</taxon>
        <taxon>Arthropoda</taxon>
        <taxon>Hexapoda</taxon>
        <taxon>Insecta</taxon>
        <taxon>Pterygota</taxon>
        <taxon>Neoptera</taxon>
        <taxon>Endopterygota</taxon>
        <taxon>Lepidoptera</taxon>
        <taxon>Glossata</taxon>
        <taxon>Ditrysia</taxon>
        <taxon>Papilionoidea</taxon>
        <taxon>Pieridae</taxon>
        <taxon>Dismorphiinae</taxon>
        <taxon>Leptidea</taxon>
    </lineage>
</organism>
<sequence>MYDTKNCALDQIHHFPSVENGRINLSDFLKAANGLLSIIESFGKIFTPVKNDMQGNIEKIQSILDYNNDSCLIELLVMEKLRGKSVAVDATLWLNRALLFFELVFQEILNETKLKNNDINMKRIFNSAYKGSVKQYHSWTIQQLFSVICKLSPSYTQILKSFGSENDLEAFEAHLSKFNSTLHQVRSKIDEFFVDNNSM</sequence>
<dbReference type="Gene3D" id="1.10.3520.10">
    <property type="entry name" value="Glycolipid transfer protein"/>
    <property type="match status" value="1"/>
</dbReference>
<dbReference type="GO" id="GO:1902388">
    <property type="term" value="F:ceramide 1-phosphate transfer activity"/>
    <property type="evidence" value="ECO:0007669"/>
    <property type="project" value="TreeGrafter"/>
</dbReference>
<reference evidence="3 4" key="1">
    <citation type="submission" date="2017-07" db="EMBL/GenBank/DDBJ databases">
        <authorList>
            <person name="Talla V."/>
            <person name="Backstrom N."/>
        </authorList>
    </citation>
    <scope>NUCLEOTIDE SEQUENCE [LARGE SCALE GENOMIC DNA]</scope>
</reference>
<dbReference type="GO" id="GO:1902387">
    <property type="term" value="F:ceramide 1-phosphate binding"/>
    <property type="evidence" value="ECO:0007669"/>
    <property type="project" value="TreeGrafter"/>
</dbReference>
<dbReference type="PANTHER" id="PTHR10219:SF25">
    <property type="entry name" value="PLECKSTRIN HOMOLOGY DOMAIN-CONTAINING FAMILY A MEMBER 8"/>
    <property type="match status" value="1"/>
</dbReference>